<name>A0A7C9PPG4_9MICO</name>
<dbReference type="RefSeq" id="WP_163474365.1">
    <property type="nucleotide sequence ID" value="NZ_JAAGWZ010000004.1"/>
</dbReference>
<organism evidence="2 3">
    <name type="scientific">Galbitalea soli</name>
    <dbReference type="NCBI Taxonomy" id="1268042"/>
    <lineage>
        <taxon>Bacteria</taxon>
        <taxon>Bacillati</taxon>
        <taxon>Actinomycetota</taxon>
        <taxon>Actinomycetes</taxon>
        <taxon>Micrococcales</taxon>
        <taxon>Microbacteriaceae</taxon>
        <taxon>Galbitalea</taxon>
    </lineage>
</organism>
<feature type="transmembrane region" description="Helical" evidence="1">
    <location>
        <begin position="60"/>
        <end position="84"/>
    </location>
</feature>
<feature type="transmembrane region" description="Helical" evidence="1">
    <location>
        <begin position="31"/>
        <end position="53"/>
    </location>
</feature>
<evidence type="ECO:0000313" key="2">
    <source>
        <dbReference type="EMBL" id="NEM92325.1"/>
    </source>
</evidence>
<evidence type="ECO:0000256" key="1">
    <source>
        <dbReference type="SAM" id="Phobius"/>
    </source>
</evidence>
<feature type="transmembrane region" description="Helical" evidence="1">
    <location>
        <begin position="7"/>
        <end position="25"/>
    </location>
</feature>
<dbReference type="Proteomes" id="UP000479756">
    <property type="component" value="Unassembled WGS sequence"/>
</dbReference>
<keyword evidence="1" id="KW-0812">Transmembrane</keyword>
<sequence>MTSNLPSILPVWLAAVVGAVLVGVLSHPTDYFTGLSLVLAAGTLLTFIVQLALRSKEGLVLRVMASIGGVIGILAVATAVLAPLSA</sequence>
<keyword evidence="1" id="KW-1133">Transmembrane helix</keyword>
<protein>
    <submittedName>
        <fullName evidence="2">Uncharacterized protein</fullName>
    </submittedName>
</protein>
<keyword evidence="1" id="KW-0472">Membrane</keyword>
<evidence type="ECO:0000313" key="3">
    <source>
        <dbReference type="Proteomes" id="UP000479756"/>
    </source>
</evidence>
<keyword evidence="3" id="KW-1185">Reference proteome</keyword>
<comment type="caution">
    <text evidence="2">The sequence shown here is derived from an EMBL/GenBank/DDBJ whole genome shotgun (WGS) entry which is preliminary data.</text>
</comment>
<proteinExistence type="predicted"/>
<reference evidence="2 3" key="1">
    <citation type="journal article" date="2014" name="Int. J. Syst. Evol. Microbiol.">
        <title>Description of Galbitalea soli gen. nov., sp. nov., and Frondihabitans sucicola sp. nov.</title>
        <authorList>
            <person name="Kim S.J."/>
            <person name="Lim J.M."/>
            <person name="Ahn J.H."/>
            <person name="Weon H.Y."/>
            <person name="Hamada M."/>
            <person name="Suzuki K."/>
            <person name="Ahn T.Y."/>
            <person name="Kwon S.W."/>
        </authorList>
    </citation>
    <scope>NUCLEOTIDE SEQUENCE [LARGE SCALE GENOMIC DNA]</scope>
    <source>
        <strain evidence="2 3">NBRC 108727</strain>
    </source>
</reference>
<gene>
    <name evidence="2" type="ORF">G3T37_13290</name>
</gene>
<accession>A0A7C9PPG4</accession>
<dbReference type="AlphaFoldDB" id="A0A7C9PPG4"/>
<dbReference type="EMBL" id="JAAGWZ010000004">
    <property type="protein sequence ID" value="NEM92325.1"/>
    <property type="molecule type" value="Genomic_DNA"/>
</dbReference>